<dbReference type="GO" id="GO:0009432">
    <property type="term" value="P:SOS response"/>
    <property type="evidence" value="ECO:0007669"/>
    <property type="project" value="UniProtKB-UniRule"/>
</dbReference>
<dbReference type="InterPro" id="IPR049261">
    <property type="entry name" value="RecA-like_C"/>
</dbReference>
<dbReference type="GO" id="GO:0140664">
    <property type="term" value="F:ATP-dependent DNA damage sensor activity"/>
    <property type="evidence" value="ECO:0007669"/>
    <property type="project" value="InterPro"/>
</dbReference>
<dbReference type="InterPro" id="IPR027417">
    <property type="entry name" value="P-loop_NTPase"/>
</dbReference>
<dbReference type="NCBIfam" id="TIGR02012">
    <property type="entry name" value="tigrfam_recA"/>
    <property type="match status" value="1"/>
</dbReference>
<dbReference type="HAMAP" id="MF_00268">
    <property type="entry name" value="RecA"/>
    <property type="match status" value="1"/>
</dbReference>
<dbReference type="Pfam" id="PF00154">
    <property type="entry name" value="RecA_N"/>
    <property type="match status" value="1"/>
</dbReference>
<dbReference type="InterPro" id="IPR020584">
    <property type="entry name" value="DNA_recomb/repair_RecA_CS"/>
</dbReference>
<dbReference type="AlphaFoldDB" id="A0A136LVY5"/>
<evidence type="ECO:0000256" key="7">
    <source>
        <dbReference type="HAMAP-Rule" id="MF_00268"/>
    </source>
</evidence>
<evidence type="ECO:0000313" key="13">
    <source>
        <dbReference type="Proteomes" id="UP000070457"/>
    </source>
</evidence>
<dbReference type="SUPFAM" id="SSF52540">
    <property type="entry name" value="P-loop containing nucleoside triphosphate hydrolases"/>
    <property type="match status" value="1"/>
</dbReference>
<keyword evidence="3 7" id="KW-0547">Nucleotide-binding</keyword>
<dbReference type="InterPro" id="IPR020587">
    <property type="entry name" value="RecA_monomer-monomer_interface"/>
</dbReference>
<dbReference type="GO" id="GO:0005524">
    <property type="term" value="F:ATP binding"/>
    <property type="evidence" value="ECO:0007669"/>
    <property type="project" value="UniProtKB-UniRule"/>
</dbReference>
<dbReference type="FunFam" id="3.40.50.300:FF:000087">
    <property type="entry name" value="Recombinase RecA"/>
    <property type="match status" value="1"/>
</dbReference>
<feature type="binding site" evidence="7">
    <location>
        <begin position="76"/>
        <end position="83"/>
    </location>
    <ligand>
        <name>ATP</name>
        <dbReference type="ChEBI" id="CHEBI:30616"/>
    </ligand>
</feature>
<organism evidence="12 13">
    <name type="scientific">candidate division WS6 bacterium OLB20</name>
    <dbReference type="NCBI Taxonomy" id="1617426"/>
    <lineage>
        <taxon>Bacteria</taxon>
        <taxon>Candidatus Dojkabacteria</taxon>
    </lineage>
</organism>
<dbReference type="CDD" id="cd00983">
    <property type="entry name" value="RecA"/>
    <property type="match status" value="1"/>
</dbReference>
<dbReference type="GO" id="GO:0003697">
    <property type="term" value="F:single-stranded DNA binding"/>
    <property type="evidence" value="ECO:0007669"/>
    <property type="project" value="UniProtKB-UniRule"/>
</dbReference>
<evidence type="ECO:0000256" key="5">
    <source>
        <dbReference type="ARBA" id="ARBA00023125"/>
    </source>
</evidence>
<dbReference type="SUPFAM" id="SSF54752">
    <property type="entry name" value="RecA protein, C-terminal domain"/>
    <property type="match status" value="1"/>
</dbReference>
<dbReference type="PROSITE" id="PS50163">
    <property type="entry name" value="RECA_3"/>
    <property type="match status" value="1"/>
</dbReference>
<dbReference type="Gene3D" id="3.40.50.300">
    <property type="entry name" value="P-loop containing nucleotide triphosphate hydrolases"/>
    <property type="match status" value="1"/>
</dbReference>
<keyword evidence="7 8" id="KW-0742">SOS response</keyword>
<dbReference type="GO" id="GO:0006310">
    <property type="term" value="P:DNA recombination"/>
    <property type="evidence" value="ECO:0007669"/>
    <property type="project" value="UniProtKB-UniRule"/>
</dbReference>
<dbReference type="PRINTS" id="PR00142">
    <property type="entry name" value="RECA"/>
</dbReference>
<gene>
    <name evidence="7 12" type="primary">recA</name>
    <name evidence="12" type="ORF">TR69_WS6001001411</name>
</gene>
<evidence type="ECO:0000256" key="9">
    <source>
        <dbReference type="RuleBase" id="RU004527"/>
    </source>
</evidence>
<dbReference type="PROSITE" id="PS50162">
    <property type="entry name" value="RECA_2"/>
    <property type="match status" value="1"/>
</dbReference>
<dbReference type="GO" id="GO:0005829">
    <property type="term" value="C:cytosol"/>
    <property type="evidence" value="ECO:0007669"/>
    <property type="project" value="TreeGrafter"/>
</dbReference>
<dbReference type="GO" id="GO:0006281">
    <property type="term" value="P:DNA repair"/>
    <property type="evidence" value="ECO:0007669"/>
    <property type="project" value="UniProtKB-UniRule"/>
</dbReference>
<keyword evidence="7 9" id="KW-0227">DNA damage</keyword>
<dbReference type="InterPro" id="IPR049428">
    <property type="entry name" value="RecA-like_N"/>
</dbReference>
<dbReference type="Proteomes" id="UP000070457">
    <property type="component" value="Unassembled WGS sequence"/>
</dbReference>
<sequence>MAKKEESGEPTQAGKTKALSMAVAQIEKQFGKGSIMKLGDGAKRTDVDSISTGALSLDIALGIGGVPKGRIIEIYGPESSGKTTLALHIVAEAQAKGGVAAFIDAEHALDPKYAEQIGINLDELLISQPDYGEQALEILETLVRSGAVDVIVVDSVAALTPRAELEGDMGDSHMGLQARLMSQALRKITAISAKMGTTIIFLNQLRMKIGVMFGNPETTTGGNALKFYASVRMEIRRKEKIGTLENVEGHKVRVKVVKNKMAPPFKEAMFDIIYPNGIDKVSSLLDAATQFNVIEKAGSWFKMGDNQLGQGAEAVKELLKSDTDLRKKVYAGVKKAAGL</sequence>
<dbReference type="PANTHER" id="PTHR45900:SF1">
    <property type="entry name" value="MITOCHONDRIAL DNA REPAIR PROTEIN RECA HOMOLOG-RELATED"/>
    <property type="match status" value="1"/>
</dbReference>
<dbReference type="PATRIC" id="fig|1617426.3.peg.1390"/>
<dbReference type="InterPro" id="IPR020588">
    <property type="entry name" value="RecA_ATP-bd"/>
</dbReference>
<dbReference type="InterPro" id="IPR013765">
    <property type="entry name" value="DNA_recomb/repair_RecA"/>
</dbReference>
<feature type="domain" description="RecA family profile 2" evidence="11">
    <location>
        <begin position="210"/>
        <end position="283"/>
    </location>
</feature>
<comment type="subcellular location">
    <subcellularLocation>
        <location evidence="7">Cytoplasm</location>
    </subcellularLocation>
</comment>
<comment type="caution">
    <text evidence="12">The sequence shown here is derived from an EMBL/GenBank/DDBJ whole genome shotgun (WGS) entry which is preliminary data.</text>
</comment>
<keyword evidence="4 7" id="KW-0067">ATP-binding</keyword>
<comment type="function">
    <text evidence="7">Can catalyze the hydrolysis of ATP in the presence of single-stranded DNA, the ATP-dependent uptake of single-stranded DNA by duplex DNA, and the ATP-dependent hybridization of homologous single-stranded DNAs. It interacts with LexA causing its activation and leading to its autocatalytic cleavage.</text>
</comment>
<dbReference type="InterPro" id="IPR023400">
    <property type="entry name" value="RecA_C_sf"/>
</dbReference>
<dbReference type="EMBL" id="JYNZ01000006">
    <property type="protein sequence ID" value="KXK25805.1"/>
    <property type="molecule type" value="Genomic_DNA"/>
</dbReference>
<evidence type="ECO:0000259" key="10">
    <source>
        <dbReference type="PROSITE" id="PS50162"/>
    </source>
</evidence>
<dbReference type="SMART" id="SM00382">
    <property type="entry name" value="AAA"/>
    <property type="match status" value="1"/>
</dbReference>
<comment type="similarity">
    <text evidence="1 7 9">Belongs to the RecA family.</text>
</comment>
<dbReference type="PROSITE" id="PS00321">
    <property type="entry name" value="RECA_1"/>
    <property type="match status" value="1"/>
</dbReference>
<dbReference type="InterPro" id="IPR003593">
    <property type="entry name" value="AAA+_ATPase"/>
</dbReference>
<evidence type="ECO:0000256" key="3">
    <source>
        <dbReference type="ARBA" id="ARBA00022741"/>
    </source>
</evidence>
<feature type="domain" description="RecA family profile 1" evidence="10">
    <location>
        <begin position="46"/>
        <end position="205"/>
    </location>
</feature>
<dbReference type="PANTHER" id="PTHR45900">
    <property type="entry name" value="RECA"/>
    <property type="match status" value="1"/>
</dbReference>
<proteinExistence type="inferred from homology"/>
<reference evidence="12 13" key="1">
    <citation type="submission" date="2015-02" db="EMBL/GenBank/DDBJ databases">
        <title>Improved understanding of the partial-nitritation anammox process through 23 genomes representing the majority of the microbial community.</title>
        <authorList>
            <person name="Speth D.R."/>
            <person name="In T Zandt M."/>
            <person name="Guerrero Cruz S."/>
            <person name="Jetten M.S."/>
            <person name="Dutilh B.E."/>
        </authorList>
    </citation>
    <scope>NUCLEOTIDE SEQUENCE [LARGE SCALE GENOMIC DNA]</scope>
    <source>
        <strain evidence="12">OLB20</strain>
    </source>
</reference>
<evidence type="ECO:0000256" key="4">
    <source>
        <dbReference type="ARBA" id="ARBA00022840"/>
    </source>
</evidence>
<evidence type="ECO:0000256" key="2">
    <source>
        <dbReference type="ARBA" id="ARBA00015553"/>
    </source>
</evidence>
<evidence type="ECO:0000256" key="1">
    <source>
        <dbReference type="ARBA" id="ARBA00009391"/>
    </source>
</evidence>
<evidence type="ECO:0000256" key="8">
    <source>
        <dbReference type="RuleBase" id="RU000526"/>
    </source>
</evidence>
<evidence type="ECO:0000259" key="11">
    <source>
        <dbReference type="PROSITE" id="PS50163"/>
    </source>
</evidence>
<accession>A0A136LVY5</accession>
<evidence type="ECO:0000256" key="6">
    <source>
        <dbReference type="ARBA" id="ARBA00023172"/>
    </source>
</evidence>
<keyword evidence="5 7" id="KW-0238">DNA-binding</keyword>
<dbReference type="GO" id="GO:0003684">
    <property type="term" value="F:damaged DNA binding"/>
    <property type="evidence" value="ECO:0007669"/>
    <property type="project" value="UniProtKB-UniRule"/>
</dbReference>
<name>A0A136LVY5_9BACT</name>
<protein>
    <recommendedName>
        <fullName evidence="2 7">Protein RecA</fullName>
    </recommendedName>
    <alternativeName>
        <fullName evidence="7 8">Recombinase A</fullName>
    </alternativeName>
</protein>
<evidence type="ECO:0000313" key="12">
    <source>
        <dbReference type="EMBL" id="KXK25805.1"/>
    </source>
</evidence>
<dbReference type="Pfam" id="PF21096">
    <property type="entry name" value="RecA_C"/>
    <property type="match status" value="1"/>
</dbReference>
<dbReference type="STRING" id="1617426.TR69_WS6001001411"/>
<keyword evidence="7 8" id="KW-0234">DNA repair</keyword>
<keyword evidence="7" id="KW-0963">Cytoplasm</keyword>
<keyword evidence="6 7" id="KW-0233">DNA recombination</keyword>